<feature type="region of interest" description="Disordered" evidence="1">
    <location>
        <begin position="92"/>
        <end position="115"/>
    </location>
</feature>
<dbReference type="Proteomes" id="UP000011996">
    <property type="component" value="Unassembled WGS sequence"/>
</dbReference>
<dbReference type="PATRIC" id="fig|1263868.3.peg.5844"/>
<gene>
    <name evidence="2" type="ORF">RESH_05384</name>
</gene>
<protein>
    <submittedName>
        <fullName evidence="2">Uncharacterized protein</fullName>
    </submittedName>
</protein>
<dbReference type="EMBL" id="ANOF01000172">
    <property type="protein sequence ID" value="EMI24062.1"/>
    <property type="molecule type" value="Genomic_DNA"/>
</dbReference>
<evidence type="ECO:0000313" key="3">
    <source>
        <dbReference type="Proteomes" id="UP000011996"/>
    </source>
</evidence>
<sequence>MNIDDWKAEQKRLAKEYADAGLDPTIVAFLNNWDPDEFKVEADAEWAKDVESLLNELNQDLAKPEAELDEETIDEIQKGLKALLRKLGVKPPKKRRGVRSSGTAVKAGAAKSKADQLQPRAPNRMMLNQVANQTIAFFSYKLARDVVAVVRSGMSTDTDVEDEIDHKPLDDIERIIFRAANEGIDSLISHDWKVIVKFGQQKAKELAKEEAAATVERLAHELFPELEDDENVTAKQLTTCFAKRANPSDGSEPVRLKDETKRKFINLAQAWKACGNAVEYKGQAARLELGSHGSQEHKKKIVVAESRKGTHEIDSFLYPPAITFLD</sequence>
<reference evidence="2 3" key="1">
    <citation type="journal article" date="2013" name="Mar. Genomics">
        <title>Expression of sulfatases in Rhodopirellula baltica and the diversity of sulfatases in the genus Rhodopirellula.</title>
        <authorList>
            <person name="Wegner C.E."/>
            <person name="Richter-Heitmann T."/>
            <person name="Klindworth A."/>
            <person name="Klockow C."/>
            <person name="Richter M."/>
            <person name="Achstetter T."/>
            <person name="Glockner F.O."/>
            <person name="Harder J."/>
        </authorList>
    </citation>
    <scope>NUCLEOTIDE SEQUENCE [LARGE SCALE GENOMIC DNA]</scope>
    <source>
        <strain evidence="2 3">SH398</strain>
    </source>
</reference>
<dbReference type="AlphaFoldDB" id="M5S8S4"/>
<proteinExistence type="predicted"/>
<evidence type="ECO:0000256" key="1">
    <source>
        <dbReference type="SAM" id="MobiDB-lite"/>
    </source>
</evidence>
<accession>M5S8S4</accession>
<organism evidence="2 3">
    <name type="scientific">Rhodopirellula europaea SH398</name>
    <dbReference type="NCBI Taxonomy" id="1263868"/>
    <lineage>
        <taxon>Bacteria</taxon>
        <taxon>Pseudomonadati</taxon>
        <taxon>Planctomycetota</taxon>
        <taxon>Planctomycetia</taxon>
        <taxon>Pirellulales</taxon>
        <taxon>Pirellulaceae</taxon>
        <taxon>Rhodopirellula</taxon>
    </lineage>
</organism>
<dbReference type="STRING" id="1263868.RESH_05384"/>
<evidence type="ECO:0000313" key="2">
    <source>
        <dbReference type="EMBL" id="EMI24062.1"/>
    </source>
</evidence>
<dbReference type="RefSeq" id="WP_008671338.1">
    <property type="nucleotide sequence ID" value="NZ_ANOF01000172.1"/>
</dbReference>
<dbReference type="OrthoDB" id="10013955at2"/>
<name>M5S8S4_9BACT</name>
<comment type="caution">
    <text evidence="2">The sequence shown here is derived from an EMBL/GenBank/DDBJ whole genome shotgun (WGS) entry which is preliminary data.</text>
</comment>